<feature type="compositionally biased region" description="Polar residues" evidence="1">
    <location>
        <begin position="198"/>
        <end position="225"/>
    </location>
</feature>
<feature type="region of interest" description="Disordered" evidence="1">
    <location>
        <begin position="316"/>
        <end position="398"/>
    </location>
</feature>
<feature type="region of interest" description="Disordered" evidence="1">
    <location>
        <begin position="1"/>
        <end position="56"/>
    </location>
</feature>
<reference evidence="2 3" key="1">
    <citation type="submission" date="2019-02" db="EMBL/GenBank/DDBJ databases">
        <title>Genome sequencing of the rare red list fungi Phellinidium pouzarii.</title>
        <authorList>
            <person name="Buettner E."/>
            <person name="Kellner H."/>
        </authorList>
    </citation>
    <scope>NUCLEOTIDE SEQUENCE [LARGE SCALE GENOMIC DNA]</scope>
    <source>
        <strain evidence="2 3">DSM 108285</strain>
    </source>
</reference>
<feature type="region of interest" description="Disordered" evidence="1">
    <location>
        <begin position="533"/>
        <end position="682"/>
    </location>
</feature>
<dbReference type="Proteomes" id="UP000308199">
    <property type="component" value="Unassembled WGS sequence"/>
</dbReference>
<comment type="caution">
    <text evidence="2">The sequence shown here is derived from an EMBL/GenBank/DDBJ whole genome shotgun (WGS) entry which is preliminary data.</text>
</comment>
<feature type="region of interest" description="Disordered" evidence="1">
    <location>
        <begin position="189"/>
        <end position="225"/>
    </location>
</feature>
<name>A0A4S4LBC5_9AGAM</name>
<protein>
    <submittedName>
        <fullName evidence="2">Uncharacterized protein</fullName>
    </submittedName>
</protein>
<accession>A0A4S4LBC5</accession>
<dbReference type="AlphaFoldDB" id="A0A4S4LBC5"/>
<feature type="compositionally biased region" description="Low complexity" evidence="1">
    <location>
        <begin position="352"/>
        <end position="369"/>
    </location>
</feature>
<keyword evidence="3" id="KW-1185">Reference proteome</keyword>
<proteinExistence type="predicted"/>
<gene>
    <name evidence="2" type="ORF">EW145_g2374</name>
</gene>
<feature type="compositionally biased region" description="Polar residues" evidence="1">
    <location>
        <begin position="324"/>
        <end position="336"/>
    </location>
</feature>
<feature type="compositionally biased region" description="Polar residues" evidence="1">
    <location>
        <begin position="489"/>
        <end position="505"/>
    </location>
</feature>
<feature type="compositionally biased region" description="Polar residues" evidence="1">
    <location>
        <begin position="535"/>
        <end position="554"/>
    </location>
</feature>
<organism evidence="2 3">
    <name type="scientific">Phellinidium pouzarii</name>
    <dbReference type="NCBI Taxonomy" id="167371"/>
    <lineage>
        <taxon>Eukaryota</taxon>
        <taxon>Fungi</taxon>
        <taxon>Dikarya</taxon>
        <taxon>Basidiomycota</taxon>
        <taxon>Agaricomycotina</taxon>
        <taxon>Agaricomycetes</taxon>
        <taxon>Hymenochaetales</taxon>
        <taxon>Hymenochaetaceae</taxon>
        <taxon>Phellinidium</taxon>
    </lineage>
</organism>
<sequence>MASRPRPSLLALFDPLSIASPPPQKRDEQPPLTWPPSPDSGSDKENLNTTTPRCARASKETYADNCSETVFFKRSYSRSKPTEESNVSSGLLGKSFLLDSDLNADATNLCLLQLEDELGNTSNDVYTHNEGYLKGSDALRRPLLEIELFPNNSCAPTPRARDNRLVYLDTPNSTPKSVYKFAAGLAQLDPTTPRPATYPNSRELTRSPASLGSPSPTITLSTRVNAKPRSSLSSVLAEPMLSQLPGPLNPISSSLGSSGTPSSPFLDSPLDLRSASFEIQNSLCMKRVALSGDLINDEISFLARMEDDSFMDYSRAQGSDRADVSSTATDAKSQSLPPAARGHETSSLPLGSPTSVASVSPPLSLSPSEVESDSELDGNDVTPCTPVELQLHTPSSSPVSFKSAIHAQALAPKKSVAALRAESMRIRDSAISDKARARFDAGLGVSQNAKQGAMHPRASHIEVPPLARTQPLAIKKKDGTTAATAYMSNSTAQHSAPSETLQRSASIAPAKARPSLSRRVSLCKDLVSNMPKMTESVSTRGQNRLSVSTSTTSAPAKANGTLGRPGGARRVPLTADAPLFKTKMPSPVEAPHVNSKADGPQRPPVAIPRAVATMPSGEAEGKHPSFGSRSLSRATAPTAVRVPAKLSAGIPRSASMSASSRLPMPQVKSSSRIPGPAARKAF</sequence>
<evidence type="ECO:0000313" key="3">
    <source>
        <dbReference type="Proteomes" id="UP000308199"/>
    </source>
</evidence>
<dbReference type="EMBL" id="SGPK01000082">
    <property type="protein sequence ID" value="THH08929.1"/>
    <property type="molecule type" value="Genomic_DNA"/>
</dbReference>
<evidence type="ECO:0000256" key="1">
    <source>
        <dbReference type="SAM" id="MobiDB-lite"/>
    </source>
</evidence>
<feature type="region of interest" description="Disordered" evidence="1">
    <location>
        <begin position="489"/>
        <end position="515"/>
    </location>
</feature>
<evidence type="ECO:0000313" key="2">
    <source>
        <dbReference type="EMBL" id="THH08929.1"/>
    </source>
</evidence>
<dbReference type="OrthoDB" id="3263311at2759"/>